<evidence type="ECO:0000313" key="3">
    <source>
        <dbReference type="Proteomes" id="UP000824782"/>
    </source>
</evidence>
<organism evidence="2 3">
    <name type="scientific">Engystomops pustulosus</name>
    <name type="common">Tungara frog</name>
    <name type="synonym">Physalaemus pustulosus</name>
    <dbReference type="NCBI Taxonomy" id="76066"/>
    <lineage>
        <taxon>Eukaryota</taxon>
        <taxon>Metazoa</taxon>
        <taxon>Chordata</taxon>
        <taxon>Craniata</taxon>
        <taxon>Vertebrata</taxon>
        <taxon>Euteleostomi</taxon>
        <taxon>Amphibia</taxon>
        <taxon>Batrachia</taxon>
        <taxon>Anura</taxon>
        <taxon>Neobatrachia</taxon>
        <taxon>Hyloidea</taxon>
        <taxon>Leptodactylidae</taxon>
        <taxon>Leiuperinae</taxon>
        <taxon>Engystomops</taxon>
    </lineage>
</organism>
<keyword evidence="1" id="KW-0732">Signal</keyword>
<dbReference type="EMBL" id="WNYA01001532">
    <property type="protein sequence ID" value="KAG8545597.1"/>
    <property type="molecule type" value="Genomic_DNA"/>
</dbReference>
<feature type="signal peptide" evidence="1">
    <location>
        <begin position="1"/>
        <end position="22"/>
    </location>
</feature>
<dbReference type="EMBL" id="WNYA01001532">
    <property type="protein sequence ID" value="KAG8545598.1"/>
    <property type="molecule type" value="Genomic_DNA"/>
</dbReference>
<dbReference type="EMBL" id="WNYA01001532">
    <property type="protein sequence ID" value="KAG8545596.1"/>
    <property type="molecule type" value="Genomic_DNA"/>
</dbReference>
<comment type="caution">
    <text evidence="2">The sequence shown here is derived from an EMBL/GenBank/DDBJ whole genome shotgun (WGS) entry which is preliminary data.</text>
</comment>
<evidence type="ECO:0000313" key="2">
    <source>
        <dbReference type="EMBL" id="KAG8545596.1"/>
    </source>
</evidence>
<evidence type="ECO:0000256" key="1">
    <source>
        <dbReference type="SAM" id="SignalP"/>
    </source>
</evidence>
<name>A0AAV6Z8W1_ENGPU</name>
<keyword evidence="3" id="KW-1185">Reference proteome</keyword>
<dbReference type="Proteomes" id="UP000824782">
    <property type="component" value="Unassembled WGS sequence"/>
</dbReference>
<protein>
    <submittedName>
        <fullName evidence="2">Uncharacterized protein</fullName>
    </submittedName>
</protein>
<proteinExistence type="predicted"/>
<accession>A0AAV6Z8W1</accession>
<feature type="chain" id="PRO_5044715439" evidence="1">
    <location>
        <begin position="23"/>
        <end position="115"/>
    </location>
</feature>
<reference evidence="2" key="1">
    <citation type="thesis" date="2020" institute="ProQuest LLC" country="789 East Eisenhower Parkway, Ann Arbor, MI, USA">
        <title>Comparative Genomics and Chromosome Evolution.</title>
        <authorList>
            <person name="Mudd A.B."/>
        </authorList>
    </citation>
    <scope>NUCLEOTIDE SEQUENCE</scope>
    <source>
        <strain evidence="2">237g6f4</strain>
        <tissue evidence="2">Blood</tissue>
    </source>
</reference>
<sequence>MRSLWISQLWILAAVFYGQISGRPLAMNLNADGNQSLTGEESTGGGLSLSVWAPGTLWLNIKPQTIGIPEETVQPGKTSGKKETINFNAESTGGRILIILRFAISDISVDSDETN</sequence>
<gene>
    <name evidence="2" type="ORF">GDO81_020627</name>
</gene>
<dbReference type="AlphaFoldDB" id="A0AAV6Z8W1"/>